<evidence type="ECO:0000313" key="1">
    <source>
        <dbReference type="EMBL" id="KKK96501.1"/>
    </source>
</evidence>
<protein>
    <submittedName>
        <fullName evidence="1">Uncharacterized protein</fullName>
    </submittedName>
</protein>
<accession>A0A0F9CIK3</accession>
<sequence>MSYVFKKGRWKLVNDISFETSGPCDTRSYKVVTAFHDCSAPERSGNWGKWISSNNVQNGACWRCGDPVPEVITTLWKLLNWDRLAE</sequence>
<proteinExistence type="predicted"/>
<gene>
    <name evidence="1" type="ORF">LCGC14_2662150</name>
</gene>
<organism evidence="1">
    <name type="scientific">marine sediment metagenome</name>
    <dbReference type="NCBI Taxonomy" id="412755"/>
    <lineage>
        <taxon>unclassified sequences</taxon>
        <taxon>metagenomes</taxon>
        <taxon>ecological metagenomes</taxon>
    </lineage>
</organism>
<name>A0A0F9CIK3_9ZZZZ</name>
<dbReference type="EMBL" id="LAZR01046455">
    <property type="protein sequence ID" value="KKK96501.1"/>
    <property type="molecule type" value="Genomic_DNA"/>
</dbReference>
<comment type="caution">
    <text evidence="1">The sequence shown here is derived from an EMBL/GenBank/DDBJ whole genome shotgun (WGS) entry which is preliminary data.</text>
</comment>
<dbReference type="AlphaFoldDB" id="A0A0F9CIK3"/>
<reference evidence="1" key="1">
    <citation type="journal article" date="2015" name="Nature">
        <title>Complex archaea that bridge the gap between prokaryotes and eukaryotes.</title>
        <authorList>
            <person name="Spang A."/>
            <person name="Saw J.H."/>
            <person name="Jorgensen S.L."/>
            <person name="Zaremba-Niedzwiedzka K."/>
            <person name="Martijn J."/>
            <person name="Lind A.E."/>
            <person name="van Eijk R."/>
            <person name="Schleper C."/>
            <person name="Guy L."/>
            <person name="Ettema T.J."/>
        </authorList>
    </citation>
    <scope>NUCLEOTIDE SEQUENCE</scope>
</reference>